<dbReference type="AlphaFoldDB" id="U7UYQ8"/>
<name>U7UYQ8_9MICC</name>
<proteinExistence type="predicted"/>
<evidence type="ECO:0000313" key="1">
    <source>
        <dbReference type="EMBL" id="ERT63593.1"/>
    </source>
</evidence>
<comment type="caution">
    <text evidence="1">The sequence shown here is derived from an EMBL/GenBank/DDBJ whole genome shotgun (WGS) entry which is preliminary data.</text>
</comment>
<reference evidence="1 2" key="1">
    <citation type="submission" date="2013-08" db="EMBL/GenBank/DDBJ databases">
        <authorList>
            <person name="Weinstock G."/>
            <person name="Sodergren E."/>
            <person name="Wylie T."/>
            <person name="Fulton L."/>
            <person name="Fulton R."/>
            <person name="Fronick C."/>
            <person name="O'Laughlin M."/>
            <person name="Godfrey J."/>
            <person name="Miner T."/>
            <person name="Herter B."/>
            <person name="Appelbaum E."/>
            <person name="Cordes M."/>
            <person name="Lek S."/>
            <person name="Wollam A."/>
            <person name="Pepin K.H."/>
            <person name="Palsikar V.B."/>
            <person name="Mitreva M."/>
            <person name="Wilson R.K."/>
        </authorList>
    </citation>
    <scope>NUCLEOTIDE SEQUENCE [LARGE SCALE GENOMIC DNA]</scope>
    <source>
        <strain evidence="1 2">F0184</strain>
    </source>
</reference>
<protein>
    <submittedName>
        <fullName evidence="1">Uncharacterized protein</fullName>
    </submittedName>
</protein>
<dbReference type="EMBL" id="AXZG01000075">
    <property type="protein sequence ID" value="ERT63593.1"/>
    <property type="molecule type" value="Genomic_DNA"/>
</dbReference>
<evidence type="ECO:0000313" key="2">
    <source>
        <dbReference type="Proteomes" id="UP000017174"/>
    </source>
</evidence>
<dbReference type="Proteomes" id="UP000017174">
    <property type="component" value="Unassembled WGS sequence"/>
</dbReference>
<dbReference type="HOGENOM" id="CLU_2685548_0_0_11"/>
<accession>U7UYQ8</accession>
<sequence length="74" mass="8299">MPLRTARHTRFLLLKISSIVASQRFLHCYKHKLYAPCAHSARTTLPVVHVRIREPPGPPCAWQAAGRAALSERG</sequence>
<gene>
    <name evidence="1" type="ORF">HMPREF0742_02678</name>
</gene>
<organism evidence="1 2">
    <name type="scientific">Rothia aeria F0184</name>
    <dbReference type="NCBI Taxonomy" id="888019"/>
    <lineage>
        <taxon>Bacteria</taxon>
        <taxon>Bacillati</taxon>
        <taxon>Actinomycetota</taxon>
        <taxon>Actinomycetes</taxon>
        <taxon>Micrococcales</taxon>
        <taxon>Micrococcaceae</taxon>
        <taxon>Rothia</taxon>
    </lineage>
</organism>